<dbReference type="OrthoDB" id="145485at2"/>
<accession>A0A2T1HTK3</accession>
<dbReference type="EMBL" id="PVZS01000010">
    <property type="protein sequence ID" value="PSC04948.1"/>
    <property type="molecule type" value="Genomic_DNA"/>
</dbReference>
<keyword evidence="3 7" id="KW-0812">Transmembrane</keyword>
<evidence type="ECO:0000256" key="5">
    <source>
        <dbReference type="ARBA" id="ARBA00023136"/>
    </source>
</evidence>
<evidence type="ECO:0000256" key="4">
    <source>
        <dbReference type="ARBA" id="ARBA00022989"/>
    </source>
</evidence>
<evidence type="ECO:0000256" key="7">
    <source>
        <dbReference type="SAM" id="Phobius"/>
    </source>
</evidence>
<feature type="region of interest" description="Disordered" evidence="6">
    <location>
        <begin position="1"/>
        <end position="28"/>
    </location>
</feature>
<evidence type="ECO:0000256" key="1">
    <source>
        <dbReference type="ARBA" id="ARBA00004651"/>
    </source>
</evidence>
<evidence type="ECO:0000256" key="2">
    <source>
        <dbReference type="ARBA" id="ARBA00022475"/>
    </source>
</evidence>
<keyword evidence="5 7" id="KW-0472">Membrane</keyword>
<evidence type="ECO:0000256" key="6">
    <source>
        <dbReference type="SAM" id="MobiDB-lite"/>
    </source>
</evidence>
<organism evidence="8 9">
    <name type="scientific">Alsobacter soli</name>
    <dbReference type="NCBI Taxonomy" id="2109933"/>
    <lineage>
        <taxon>Bacteria</taxon>
        <taxon>Pseudomonadati</taxon>
        <taxon>Pseudomonadota</taxon>
        <taxon>Alphaproteobacteria</taxon>
        <taxon>Hyphomicrobiales</taxon>
        <taxon>Alsobacteraceae</taxon>
        <taxon>Alsobacter</taxon>
    </lineage>
</organism>
<dbReference type="PANTHER" id="PTHR39087">
    <property type="entry name" value="UPF0104 MEMBRANE PROTEIN MJ1595"/>
    <property type="match status" value="1"/>
</dbReference>
<feature type="transmembrane region" description="Helical" evidence="7">
    <location>
        <begin position="36"/>
        <end position="57"/>
    </location>
</feature>
<evidence type="ECO:0000313" key="9">
    <source>
        <dbReference type="Proteomes" id="UP000239772"/>
    </source>
</evidence>
<evidence type="ECO:0000313" key="8">
    <source>
        <dbReference type="EMBL" id="PSC04948.1"/>
    </source>
</evidence>
<dbReference type="AlphaFoldDB" id="A0A2T1HTK3"/>
<reference evidence="9" key="1">
    <citation type="submission" date="2018-03" db="EMBL/GenBank/DDBJ databases">
        <authorList>
            <person name="Sun L."/>
            <person name="Liu H."/>
            <person name="Chen W."/>
            <person name="Huang K."/>
            <person name="Liu W."/>
            <person name="Gao X."/>
        </authorList>
    </citation>
    <scope>NUCLEOTIDE SEQUENCE [LARGE SCALE GENOMIC DNA]</scope>
    <source>
        <strain evidence="9">SH9</strain>
    </source>
</reference>
<comment type="caution">
    <text evidence="8">The sequence shown here is derived from an EMBL/GenBank/DDBJ whole genome shotgun (WGS) entry which is preliminary data.</text>
</comment>
<dbReference type="GO" id="GO:0005886">
    <property type="term" value="C:plasma membrane"/>
    <property type="evidence" value="ECO:0007669"/>
    <property type="project" value="UniProtKB-SubCell"/>
</dbReference>
<comment type="subcellular location">
    <subcellularLocation>
        <location evidence="1">Cell membrane</location>
        <topology evidence="1">Multi-pass membrane protein</topology>
    </subcellularLocation>
</comment>
<sequence>MTIAPEAPGRVARTVDDRRPGRDDPARQARRSRKRFWSRLVGIGAVLLSAFLIWRTLRHYSLDQIVESVRAVPHARLWAAAAFAAASYATLTLFDWMGLRYVGKPLPYPKAALASFTSLGLGHSIGFAGVSSGAIRYRFYSRWGLSVAEVAKLVVFCGATVALGLAALGGIALLLRPDLGARITGLDEPLVIALGAGCLALAAGYLWLAYRVRKPFRIRSWTFEMPGPKLALAQIVVGAVNFAFVAACLHQALASQADVGYLSVASVYVIANTATMITHVPGGLGVIESVVSILLPGASLIGGLLAFRAIYFFVPLALAGASFGLSELAIRRRKRRHGKD</sequence>
<keyword evidence="4 7" id="KW-1133">Transmembrane helix</keyword>
<dbReference type="Pfam" id="PF03706">
    <property type="entry name" value="LPG_synthase_TM"/>
    <property type="match status" value="1"/>
</dbReference>
<name>A0A2T1HTK3_9HYPH</name>
<keyword evidence="9" id="KW-1185">Reference proteome</keyword>
<dbReference type="InterPro" id="IPR022791">
    <property type="entry name" value="L-PG_synthase/AglD"/>
</dbReference>
<evidence type="ECO:0000256" key="3">
    <source>
        <dbReference type="ARBA" id="ARBA00022692"/>
    </source>
</evidence>
<protein>
    <submittedName>
        <fullName evidence="8">Uncharacterized protein</fullName>
    </submittedName>
</protein>
<feature type="transmembrane region" description="Helical" evidence="7">
    <location>
        <begin position="190"/>
        <end position="210"/>
    </location>
</feature>
<feature type="compositionally biased region" description="Basic and acidic residues" evidence="6">
    <location>
        <begin position="13"/>
        <end position="27"/>
    </location>
</feature>
<feature type="transmembrane region" description="Helical" evidence="7">
    <location>
        <begin position="111"/>
        <end position="132"/>
    </location>
</feature>
<dbReference type="PANTHER" id="PTHR39087:SF2">
    <property type="entry name" value="UPF0104 MEMBRANE PROTEIN MJ1595"/>
    <property type="match status" value="1"/>
</dbReference>
<feature type="transmembrane region" description="Helical" evidence="7">
    <location>
        <begin position="153"/>
        <end position="175"/>
    </location>
</feature>
<proteinExistence type="predicted"/>
<dbReference type="RefSeq" id="WP_106336950.1">
    <property type="nucleotide sequence ID" value="NZ_PVZS01000010.1"/>
</dbReference>
<feature type="transmembrane region" description="Helical" evidence="7">
    <location>
        <begin position="310"/>
        <end position="330"/>
    </location>
</feature>
<keyword evidence="2" id="KW-1003">Cell membrane</keyword>
<dbReference type="Proteomes" id="UP000239772">
    <property type="component" value="Unassembled WGS sequence"/>
</dbReference>
<feature type="transmembrane region" description="Helical" evidence="7">
    <location>
        <begin position="230"/>
        <end position="253"/>
    </location>
</feature>
<gene>
    <name evidence="8" type="ORF">SLNSH_10895</name>
</gene>